<name>A0A699R6U9_TANCI</name>
<sequence>TATTPIMVKIKKFKNLVIDRKAILVDEADNPMKRDSYGNGYYDEDPYDDNMCEGQDLSKEVQTICIKLDI</sequence>
<evidence type="ECO:0000313" key="1">
    <source>
        <dbReference type="EMBL" id="GFC80827.1"/>
    </source>
</evidence>
<proteinExistence type="predicted"/>
<gene>
    <name evidence="1" type="ORF">Tci_852797</name>
</gene>
<reference evidence="1" key="1">
    <citation type="journal article" date="2019" name="Sci. Rep.">
        <title>Draft genome of Tanacetum cinerariifolium, the natural source of mosquito coil.</title>
        <authorList>
            <person name="Yamashiro T."/>
            <person name="Shiraishi A."/>
            <person name="Satake H."/>
            <person name="Nakayama K."/>
        </authorList>
    </citation>
    <scope>NUCLEOTIDE SEQUENCE</scope>
</reference>
<dbReference type="AlphaFoldDB" id="A0A699R6U9"/>
<protein>
    <submittedName>
        <fullName evidence="1">Uncharacterized protein</fullName>
    </submittedName>
</protein>
<comment type="caution">
    <text evidence="1">The sequence shown here is derived from an EMBL/GenBank/DDBJ whole genome shotgun (WGS) entry which is preliminary data.</text>
</comment>
<organism evidence="1">
    <name type="scientific">Tanacetum cinerariifolium</name>
    <name type="common">Dalmatian daisy</name>
    <name type="synonym">Chrysanthemum cinerariifolium</name>
    <dbReference type="NCBI Taxonomy" id="118510"/>
    <lineage>
        <taxon>Eukaryota</taxon>
        <taxon>Viridiplantae</taxon>
        <taxon>Streptophyta</taxon>
        <taxon>Embryophyta</taxon>
        <taxon>Tracheophyta</taxon>
        <taxon>Spermatophyta</taxon>
        <taxon>Magnoliopsida</taxon>
        <taxon>eudicotyledons</taxon>
        <taxon>Gunneridae</taxon>
        <taxon>Pentapetalae</taxon>
        <taxon>asterids</taxon>
        <taxon>campanulids</taxon>
        <taxon>Asterales</taxon>
        <taxon>Asteraceae</taxon>
        <taxon>Asteroideae</taxon>
        <taxon>Anthemideae</taxon>
        <taxon>Anthemidinae</taxon>
        <taxon>Tanacetum</taxon>
    </lineage>
</organism>
<feature type="non-terminal residue" evidence="1">
    <location>
        <position position="1"/>
    </location>
</feature>
<dbReference type="EMBL" id="BKCJ011076913">
    <property type="protein sequence ID" value="GFC80827.1"/>
    <property type="molecule type" value="Genomic_DNA"/>
</dbReference>
<accession>A0A699R6U9</accession>